<dbReference type="GO" id="GO:0005737">
    <property type="term" value="C:cytoplasm"/>
    <property type="evidence" value="ECO:0007669"/>
    <property type="project" value="UniProtKB-SubCell"/>
</dbReference>
<dbReference type="InterPro" id="IPR000158">
    <property type="entry name" value="Cell_div_FtsZ"/>
</dbReference>
<evidence type="ECO:0000259" key="5">
    <source>
        <dbReference type="SMART" id="SM00864"/>
    </source>
</evidence>
<dbReference type="EMBL" id="SOKU01000270">
    <property type="protein sequence ID" value="TES85001.1"/>
    <property type="molecule type" value="Genomic_DNA"/>
</dbReference>
<dbReference type="Pfam" id="PF00091">
    <property type="entry name" value="Tubulin"/>
    <property type="match status" value="1"/>
</dbReference>
<dbReference type="GO" id="GO:0005525">
    <property type="term" value="F:GTP binding"/>
    <property type="evidence" value="ECO:0007669"/>
    <property type="project" value="UniProtKB-UniRule"/>
</dbReference>
<dbReference type="Proteomes" id="UP000320781">
    <property type="component" value="Unassembled WGS sequence"/>
</dbReference>
<feature type="binding site" evidence="4">
    <location>
        <begin position="115"/>
        <end position="117"/>
    </location>
    <ligand>
        <name>GTP</name>
        <dbReference type="ChEBI" id="CHEBI:37565"/>
    </ligand>
</feature>
<dbReference type="Gene3D" id="3.40.50.1440">
    <property type="entry name" value="Tubulin/FtsZ, GTPase domain"/>
    <property type="match status" value="1"/>
</dbReference>
<organism evidence="7 8">
    <name type="scientific">Aerophobetes bacterium</name>
    <dbReference type="NCBI Taxonomy" id="2030807"/>
    <lineage>
        <taxon>Bacteria</taxon>
        <taxon>Candidatus Aerophobota</taxon>
    </lineage>
</organism>
<keyword evidence="3 4" id="KW-0342">GTP-binding</keyword>
<dbReference type="SMART" id="SM00865">
    <property type="entry name" value="Tubulin_C"/>
    <property type="match status" value="1"/>
</dbReference>
<dbReference type="GO" id="GO:0043093">
    <property type="term" value="P:FtsZ-dependent cytokinesis"/>
    <property type="evidence" value="ECO:0007669"/>
    <property type="project" value="UniProtKB-UniRule"/>
</dbReference>
<feature type="binding site" evidence="4">
    <location>
        <position position="194"/>
    </location>
    <ligand>
        <name>GTP</name>
        <dbReference type="ChEBI" id="CHEBI:37565"/>
    </ligand>
</feature>
<dbReference type="InterPro" id="IPR036525">
    <property type="entry name" value="Tubulin/FtsZ_GTPase_sf"/>
</dbReference>
<dbReference type="HAMAP" id="MF_00909">
    <property type="entry name" value="FtsZ"/>
    <property type="match status" value="1"/>
</dbReference>
<dbReference type="InterPro" id="IPR018316">
    <property type="entry name" value="Tubulin/FtsZ_2-layer-sand-dom"/>
</dbReference>
<dbReference type="PRINTS" id="PR00423">
    <property type="entry name" value="CELLDVISFTSZ"/>
</dbReference>
<keyword evidence="4" id="KW-0717">Septation</keyword>
<dbReference type="InterPro" id="IPR024757">
    <property type="entry name" value="FtsZ_C"/>
</dbReference>
<feature type="binding site" evidence="4">
    <location>
        <position position="150"/>
    </location>
    <ligand>
        <name>GTP</name>
        <dbReference type="ChEBI" id="CHEBI:37565"/>
    </ligand>
</feature>
<keyword evidence="4" id="KW-0131">Cell cycle</keyword>
<name>A0A523QHL2_UNCAE</name>
<dbReference type="GO" id="GO:0003924">
    <property type="term" value="F:GTPase activity"/>
    <property type="evidence" value="ECO:0007669"/>
    <property type="project" value="UniProtKB-UniRule"/>
</dbReference>
<dbReference type="SUPFAM" id="SSF52490">
    <property type="entry name" value="Tubulin nucleotide-binding domain-like"/>
    <property type="match status" value="1"/>
</dbReference>
<evidence type="ECO:0000256" key="2">
    <source>
        <dbReference type="ARBA" id="ARBA00022741"/>
    </source>
</evidence>
<comment type="subunit">
    <text evidence="4">Homodimer. Polymerizes to form a dynamic ring structure in a strictly GTP-dependent manner. Interacts directly with several other division proteins.</text>
</comment>
<evidence type="ECO:0000256" key="1">
    <source>
        <dbReference type="ARBA" id="ARBA00009690"/>
    </source>
</evidence>
<dbReference type="GO" id="GO:0000917">
    <property type="term" value="P:division septum assembly"/>
    <property type="evidence" value="ECO:0007669"/>
    <property type="project" value="UniProtKB-KW"/>
</dbReference>
<gene>
    <name evidence="4" type="primary">ftsZ</name>
    <name evidence="7" type="ORF">E3J95_05515</name>
</gene>
<comment type="caution">
    <text evidence="7">The sequence shown here is derived from an EMBL/GenBank/DDBJ whole genome shotgun (WGS) entry which is preliminary data.</text>
</comment>
<proteinExistence type="inferred from homology"/>
<feature type="binding site" evidence="4">
    <location>
        <position position="146"/>
    </location>
    <ligand>
        <name>GTP</name>
        <dbReference type="ChEBI" id="CHEBI:37565"/>
    </ligand>
</feature>
<dbReference type="PANTHER" id="PTHR30314:SF3">
    <property type="entry name" value="MITOCHONDRIAL DIVISION PROTEIN FSZA"/>
    <property type="match status" value="1"/>
</dbReference>
<evidence type="ECO:0000256" key="3">
    <source>
        <dbReference type="ARBA" id="ARBA00023134"/>
    </source>
</evidence>
<keyword evidence="2 4" id="KW-0547">Nucleotide-binding</keyword>
<protein>
    <recommendedName>
        <fullName evidence="4">Cell division protein FtsZ</fullName>
    </recommendedName>
</protein>
<reference evidence="7 8" key="1">
    <citation type="submission" date="2019-03" db="EMBL/GenBank/DDBJ databases">
        <title>Metabolic potential of uncultured bacteria and archaea associated with petroleum seepage in deep-sea sediments.</title>
        <authorList>
            <person name="Dong X."/>
            <person name="Hubert C."/>
        </authorList>
    </citation>
    <scope>NUCLEOTIDE SEQUENCE [LARGE SCALE GENOMIC DNA]</scope>
    <source>
        <strain evidence="7">E44_bin92</strain>
    </source>
</reference>
<dbReference type="InterPro" id="IPR045061">
    <property type="entry name" value="FtsZ/CetZ"/>
</dbReference>
<dbReference type="SMART" id="SM00864">
    <property type="entry name" value="Tubulin"/>
    <property type="match status" value="1"/>
</dbReference>
<dbReference type="GO" id="GO:0051258">
    <property type="term" value="P:protein polymerization"/>
    <property type="evidence" value="ECO:0007669"/>
    <property type="project" value="UniProtKB-UniRule"/>
</dbReference>
<comment type="similarity">
    <text evidence="1 4">Belongs to the FtsZ family.</text>
</comment>
<keyword evidence="4" id="KW-0963">Cytoplasm</keyword>
<dbReference type="AlphaFoldDB" id="A0A523QHL2"/>
<evidence type="ECO:0000313" key="8">
    <source>
        <dbReference type="Proteomes" id="UP000320781"/>
    </source>
</evidence>
<comment type="subcellular location">
    <subcellularLocation>
        <location evidence="4">Cytoplasm</location>
    </subcellularLocation>
    <text evidence="4">Assembles at midcell at the inner surface of the cytoplasmic membrane.</text>
</comment>
<evidence type="ECO:0000259" key="6">
    <source>
        <dbReference type="SMART" id="SM00865"/>
    </source>
</evidence>
<dbReference type="SUPFAM" id="SSF55307">
    <property type="entry name" value="Tubulin C-terminal domain-like"/>
    <property type="match status" value="1"/>
</dbReference>
<feature type="domain" description="Tubulin/FtsZ 2-layer sandwich" evidence="6">
    <location>
        <begin position="214"/>
        <end position="332"/>
    </location>
</feature>
<dbReference type="GO" id="GO:0032153">
    <property type="term" value="C:cell division site"/>
    <property type="evidence" value="ECO:0007669"/>
    <property type="project" value="UniProtKB-UniRule"/>
</dbReference>
<sequence>MIELESDSPEAKSAPGPTSVCMKTMGIGGAGCNILSRLSPLSPGVEFVAISTSRQDLERCKVRKRLQLGESVTGGWGTGGDPEMGRRIVLEEKDRVREVLKGTDLLFLVCGLGKGTGTGISPVIAQLAKEMGILTLGLVVLPFHFEGEKRGNQAENALTQLEEILSSLLVVPNDILLEDPDKTGSLEAELVKVDRVFGEAIQAVGDLLLYPGLISLDFADIRGFFRKKGRIQISQGRGTGEGAAREAARQAVSSPLVGRVSLKEAQCILFNIRGGKGLKLSGVEEATLMVREDASPRTEIIFGVSVDEDLSEEVVLTLIASGGEVRGEGEARRKSQVYQKELDLKTYEGEDLDIPAFLRKGKN</sequence>
<dbReference type="InterPro" id="IPR003008">
    <property type="entry name" value="Tubulin_FtsZ_GTPase"/>
</dbReference>
<accession>A0A523QHL2</accession>
<keyword evidence="4 7" id="KW-0132">Cell division</keyword>
<evidence type="ECO:0000256" key="4">
    <source>
        <dbReference type="HAMAP-Rule" id="MF_00909"/>
    </source>
</evidence>
<feature type="domain" description="Tubulin/FtsZ GTPase" evidence="5">
    <location>
        <begin position="21"/>
        <end position="212"/>
    </location>
</feature>
<dbReference type="CDD" id="cd02201">
    <property type="entry name" value="FtsZ_type1"/>
    <property type="match status" value="1"/>
</dbReference>
<evidence type="ECO:0000313" key="7">
    <source>
        <dbReference type="EMBL" id="TES85001.1"/>
    </source>
</evidence>
<comment type="function">
    <text evidence="4">Essential cell division protein that forms a contractile ring structure (Z ring) at the future cell division site. The regulation of the ring assembly controls the timing and the location of cell division. One of the functions of the FtsZ ring is to recruit other cell division proteins to the septum to produce a new cell wall between the dividing cells. Binds GTP and shows GTPase activity.</text>
</comment>
<dbReference type="Pfam" id="PF12327">
    <property type="entry name" value="FtsZ_C"/>
    <property type="match status" value="1"/>
</dbReference>
<dbReference type="PANTHER" id="PTHR30314">
    <property type="entry name" value="CELL DIVISION PROTEIN FTSZ-RELATED"/>
    <property type="match status" value="1"/>
</dbReference>
<dbReference type="InterPro" id="IPR008280">
    <property type="entry name" value="Tub_FtsZ_C"/>
</dbReference>
<feature type="binding site" evidence="4">
    <location>
        <begin position="29"/>
        <end position="33"/>
    </location>
    <ligand>
        <name>GTP</name>
        <dbReference type="ChEBI" id="CHEBI:37565"/>
    </ligand>
</feature>